<comment type="caution">
    <text evidence="3">The sequence shown here is derived from an EMBL/GenBank/DDBJ whole genome shotgun (WGS) entry which is preliminary data.</text>
</comment>
<accession>A0ABV7CF03</accession>
<feature type="coiled-coil region" evidence="1">
    <location>
        <begin position="126"/>
        <end position="153"/>
    </location>
</feature>
<keyword evidence="1" id="KW-0175">Coiled coil</keyword>
<evidence type="ECO:0000256" key="2">
    <source>
        <dbReference type="SAM" id="SignalP"/>
    </source>
</evidence>
<name>A0ABV7CF03_9GAMM</name>
<feature type="coiled-coil region" evidence="1">
    <location>
        <begin position="70"/>
        <end position="97"/>
    </location>
</feature>
<sequence length="159" mass="18692">MKWILMLLLLSSTSLVNAQTKQYSYYKCTTERGVVYSQFPCAGNAMMQTLEHTEPQTVVPTEQHNKTLNQLEKQQIIRNLEREIRAKEQQIAVLKRKYDTAVHDAEDSLTRLMDDKEKRRKEREVKRKVQALSKTHNAKLKALEKDISELEKKLKKFTK</sequence>
<protein>
    <submittedName>
        <fullName evidence="3">DUF4124 domain-containing protein</fullName>
    </submittedName>
</protein>
<reference evidence="4" key="1">
    <citation type="journal article" date="2019" name="Int. J. Syst. Evol. Microbiol.">
        <title>The Global Catalogue of Microorganisms (GCM) 10K type strain sequencing project: providing services to taxonomists for standard genome sequencing and annotation.</title>
        <authorList>
            <consortium name="The Broad Institute Genomics Platform"/>
            <consortium name="The Broad Institute Genome Sequencing Center for Infectious Disease"/>
            <person name="Wu L."/>
            <person name="Ma J."/>
        </authorList>
    </citation>
    <scope>NUCLEOTIDE SEQUENCE [LARGE SCALE GENOMIC DNA]</scope>
    <source>
        <strain evidence="4">KCTC 42730</strain>
    </source>
</reference>
<keyword evidence="4" id="KW-1185">Reference proteome</keyword>
<evidence type="ECO:0000313" key="3">
    <source>
        <dbReference type="EMBL" id="MFC3031173.1"/>
    </source>
</evidence>
<gene>
    <name evidence="3" type="ORF">ACFOEE_01365</name>
</gene>
<keyword evidence="2" id="KW-0732">Signal</keyword>
<dbReference type="Proteomes" id="UP001595453">
    <property type="component" value="Unassembled WGS sequence"/>
</dbReference>
<evidence type="ECO:0000256" key="1">
    <source>
        <dbReference type="SAM" id="Coils"/>
    </source>
</evidence>
<organism evidence="3 4">
    <name type="scientific">Pseudoalteromonas fenneropenaei</name>
    <dbReference type="NCBI Taxonomy" id="1737459"/>
    <lineage>
        <taxon>Bacteria</taxon>
        <taxon>Pseudomonadati</taxon>
        <taxon>Pseudomonadota</taxon>
        <taxon>Gammaproteobacteria</taxon>
        <taxon>Alteromonadales</taxon>
        <taxon>Pseudoalteromonadaceae</taxon>
        <taxon>Pseudoalteromonas</taxon>
    </lineage>
</organism>
<dbReference type="RefSeq" id="WP_377120151.1">
    <property type="nucleotide sequence ID" value="NZ_JBHRSD010000002.1"/>
</dbReference>
<evidence type="ECO:0000313" key="4">
    <source>
        <dbReference type="Proteomes" id="UP001595453"/>
    </source>
</evidence>
<feature type="signal peptide" evidence="2">
    <location>
        <begin position="1"/>
        <end position="18"/>
    </location>
</feature>
<proteinExistence type="predicted"/>
<feature type="chain" id="PRO_5045652034" evidence="2">
    <location>
        <begin position="19"/>
        <end position="159"/>
    </location>
</feature>
<dbReference type="EMBL" id="JBHRSD010000002">
    <property type="protein sequence ID" value="MFC3031173.1"/>
    <property type="molecule type" value="Genomic_DNA"/>
</dbReference>